<dbReference type="EMBL" id="BSVA01000001">
    <property type="protein sequence ID" value="GMA91631.1"/>
    <property type="molecule type" value="Genomic_DNA"/>
</dbReference>
<dbReference type="Gene3D" id="3.30.530.20">
    <property type="match status" value="1"/>
</dbReference>
<dbReference type="SUPFAM" id="SSF55961">
    <property type="entry name" value="Bet v1-like"/>
    <property type="match status" value="1"/>
</dbReference>
<dbReference type="Pfam" id="PF08327">
    <property type="entry name" value="AHSA1"/>
    <property type="match status" value="1"/>
</dbReference>
<comment type="caution">
    <text evidence="3">The sequence shown here is derived from an EMBL/GenBank/DDBJ whole genome shotgun (WGS) entry which is preliminary data.</text>
</comment>
<evidence type="ECO:0000313" key="3">
    <source>
        <dbReference type="EMBL" id="GMA91631.1"/>
    </source>
</evidence>
<name>A0ABQ6JTK0_9MICO</name>
<dbReference type="InterPro" id="IPR023393">
    <property type="entry name" value="START-like_dom_sf"/>
</dbReference>
<gene>
    <name evidence="3" type="ORF">GCM10025869_21600</name>
</gene>
<comment type="similarity">
    <text evidence="1">Belongs to the AHA1 family.</text>
</comment>
<evidence type="ECO:0000313" key="4">
    <source>
        <dbReference type="Proteomes" id="UP001157069"/>
    </source>
</evidence>
<evidence type="ECO:0000259" key="2">
    <source>
        <dbReference type="Pfam" id="PF08327"/>
    </source>
</evidence>
<proteinExistence type="inferred from homology"/>
<dbReference type="InterPro" id="IPR013538">
    <property type="entry name" value="ASHA1/2-like_C"/>
</dbReference>
<dbReference type="Proteomes" id="UP001157069">
    <property type="component" value="Unassembled WGS sequence"/>
</dbReference>
<organism evidence="3 4">
    <name type="scientific">Homoserinibacter gongjuensis</name>
    <dbReference type="NCBI Taxonomy" id="1162968"/>
    <lineage>
        <taxon>Bacteria</taxon>
        <taxon>Bacillati</taxon>
        <taxon>Actinomycetota</taxon>
        <taxon>Actinomycetes</taxon>
        <taxon>Micrococcales</taxon>
        <taxon>Microbacteriaceae</taxon>
        <taxon>Homoserinibacter</taxon>
    </lineage>
</organism>
<sequence>MTLIDDPIGTARLVTRELRTGERDGATTRIAVARREYPTDASDLWNALTDIERIPRWFLPVTGDLTVGGRYAFEGNASGTVQSCDAPRSFTITWEMMGAPSWVTVTLAPTASGTELELVHEAHVPEEFWGVYGPGAVGIGWDGALMGLGLHLASGEAVDAELAMTLPFTEEGRAFYRTAADGWTDAAIAAGEDPDAMRAAGEGAYAFYTTAPEGS</sequence>
<evidence type="ECO:0000256" key="1">
    <source>
        <dbReference type="ARBA" id="ARBA00006817"/>
    </source>
</evidence>
<protein>
    <submittedName>
        <fullName evidence="3">Activator of HSP90 ATPase</fullName>
    </submittedName>
</protein>
<reference evidence="4" key="1">
    <citation type="journal article" date="2019" name="Int. J. Syst. Evol. Microbiol.">
        <title>The Global Catalogue of Microorganisms (GCM) 10K type strain sequencing project: providing services to taxonomists for standard genome sequencing and annotation.</title>
        <authorList>
            <consortium name="The Broad Institute Genomics Platform"/>
            <consortium name="The Broad Institute Genome Sequencing Center for Infectious Disease"/>
            <person name="Wu L."/>
            <person name="Ma J."/>
        </authorList>
    </citation>
    <scope>NUCLEOTIDE SEQUENCE [LARGE SCALE GENOMIC DNA]</scope>
    <source>
        <strain evidence="4">NBRC 108755</strain>
    </source>
</reference>
<accession>A0ABQ6JTK0</accession>
<keyword evidence="4" id="KW-1185">Reference proteome</keyword>
<dbReference type="CDD" id="cd08899">
    <property type="entry name" value="SRPBCC_CalC_Aha1-like_6"/>
    <property type="match status" value="1"/>
</dbReference>
<dbReference type="RefSeq" id="WP_284300075.1">
    <property type="nucleotide sequence ID" value="NZ_BSVA01000001.1"/>
</dbReference>
<feature type="domain" description="Activator of Hsp90 ATPase homologue 1/2-like C-terminal" evidence="2">
    <location>
        <begin position="40"/>
        <end position="125"/>
    </location>
</feature>